<accession>A0AA88AUG9</accession>
<organism evidence="1 2">
    <name type="scientific">Ficus carica</name>
    <name type="common">Common fig</name>
    <dbReference type="NCBI Taxonomy" id="3494"/>
    <lineage>
        <taxon>Eukaryota</taxon>
        <taxon>Viridiplantae</taxon>
        <taxon>Streptophyta</taxon>
        <taxon>Embryophyta</taxon>
        <taxon>Tracheophyta</taxon>
        <taxon>Spermatophyta</taxon>
        <taxon>Magnoliopsida</taxon>
        <taxon>eudicotyledons</taxon>
        <taxon>Gunneridae</taxon>
        <taxon>Pentapetalae</taxon>
        <taxon>rosids</taxon>
        <taxon>fabids</taxon>
        <taxon>Rosales</taxon>
        <taxon>Moraceae</taxon>
        <taxon>Ficeae</taxon>
        <taxon>Ficus</taxon>
    </lineage>
</organism>
<protein>
    <submittedName>
        <fullName evidence="1">Uncharacterized protein</fullName>
    </submittedName>
</protein>
<sequence length="85" mass="9535">MLQQCYSNLTAKCSSEESKALRAEVAELLKKGHLRKFLTEKGREMYGLGNGFKERKIVQQIEDTPSQPPVRKTTRVICGGSTYNG</sequence>
<evidence type="ECO:0000313" key="1">
    <source>
        <dbReference type="EMBL" id="GMN54163.1"/>
    </source>
</evidence>
<name>A0AA88AUG9_FICCA</name>
<dbReference type="Proteomes" id="UP001187192">
    <property type="component" value="Unassembled WGS sequence"/>
</dbReference>
<proteinExistence type="predicted"/>
<keyword evidence="2" id="KW-1185">Reference proteome</keyword>
<evidence type="ECO:0000313" key="2">
    <source>
        <dbReference type="Proteomes" id="UP001187192"/>
    </source>
</evidence>
<dbReference type="AlphaFoldDB" id="A0AA88AUG9"/>
<dbReference type="EMBL" id="BTGU01000049">
    <property type="protein sequence ID" value="GMN54163.1"/>
    <property type="molecule type" value="Genomic_DNA"/>
</dbReference>
<comment type="caution">
    <text evidence="1">The sequence shown here is derived from an EMBL/GenBank/DDBJ whole genome shotgun (WGS) entry which is preliminary data.</text>
</comment>
<reference evidence="1" key="1">
    <citation type="submission" date="2023-07" db="EMBL/GenBank/DDBJ databases">
        <title>draft genome sequence of fig (Ficus carica).</title>
        <authorList>
            <person name="Takahashi T."/>
            <person name="Nishimura K."/>
        </authorList>
    </citation>
    <scope>NUCLEOTIDE SEQUENCE</scope>
</reference>
<gene>
    <name evidence="1" type="ORF">TIFTF001_023309</name>
</gene>